<proteinExistence type="predicted"/>
<reference evidence="2" key="1">
    <citation type="submission" date="2016-11" db="UniProtKB">
        <authorList>
            <consortium name="WormBaseParasite"/>
        </authorList>
    </citation>
    <scope>IDENTIFICATION</scope>
</reference>
<dbReference type="WBParaSite" id="Csp11.Scaffold630.g22145.t2">
    <property type="protein sequence ID" value="Csp11.Scaffold630.g22145.t2"/>
    <property type="gene ID" value="Csp11.Scaffold630.g22145"/>
</dbReference>
<dbReference type="AlphaFoldDB" id="A0A1I7V3X5"/>
<organism evidence="1 2">
    <name type="scientific">Caenorhabditis tropicalis</name>
    <dbReference type="NCBI Taxonomy" id="1561998"/>
    <lineage>
        <taxon>Eukaryota</taxon>
        <taxon>Metazoa</taxon>
        <taxon>Ecdysozoa</taxon>
        <taxon>Nematoda</taxon>
        <taxon>Chromadorea</taxon>
        <taxon>Rhabditida</taxon>
        <taxon>Rhabditina</taxon>
        <taxon>Rhabditomorpha</taxon>
        <taxon>Rhabditoidea</taxon>
        <taxon>Rhabditidae</taxon>
        <taxon>Peloderinae</taxon>
        <taxon>Caenorhabditis</taxon>
    </lineage>
</organism>
<dbReference type="Proteomes" id="UP000095282">
    <property type="component" value="Unplaced"/>
</dbReference>
<evidence type="ECO:0000313" key="1">
    <source>
        <dbReference type="Proteomes" id="UP000095282"/>
    </source>
</evidence>
<keyword evidence="1" id="KW-1185">Reference proteome</keyword>
<accession>A0A1I7V3X5</accession>
<evidence type="ECO:0000313" key="2">
    <source>
        <dbReference type="WBParaSite" id="Csp11.Scaffold630.g22145.t2"/>
    </source>
</evidence>
<protein>
    <submittedName>
        <fullName evidence="2">JmjC domain-containing protein</fullName>
    </submittedName>
</protein>
<sequence>MLTIPFNLEAAQRAMISVPDDARVQRREPGLEVDLHRMQLDRLLDRWEHCKRADKSAGYEEYGTACSSGV</sequence>
<name>A0A1I7V3X5_9PELO</name>